<evidence type="ECO:0000256" key="8">
    <source>
        <dbReference type="ARBA" id="ARBA00023170"/>
    </source>
</evidence>
<dbReference type="PROSITE" id="PS52016">
    <property type="entry name" value="TONB_DEPENDENT_REC_3"/>
    <property type="match status" value="1"/>
</dbReference>
<accession>A0A6M0RQ94</accession>
<evidence type="ECO:0000256" key="4">
    <source>
        <dbReference type="ARBA" id="ARBA00022692"/>
    </source>
</evidence>
<dbReference type="SUPFAM" id="SSF56935">
    <property type="entry name" value="Porins"/>
    <property type="match status" value="1"/>
</dbReference>
<keyword evidence="5 12" id="KW-0732">Signal</keyword>
<evidence type="ECO:0000259" key="14">
    <source>
        <dbReference type="Pfam" id="PF07715"/>
    </source>
</evidence>
<dbReference type="CDD" id="cd01347">
    <property type="entry name" value="ligand_gated_channel"/>
    <property type="match status" value="1"/>
</dbReference>
<feature type="domain" description="TonB-dependent receptor plug" evidence="14">
    <location>
        <begin position="100"/>
        <end position="215"/>
    </location>
</feature>
<evidence type="ECO:0000256" key="3">
    <source>
        <dbReference type="ARBA" id="ARBA00022452"/>
    </source>
</evidence>
<dbReference type="GO" id="GO:0009279">
    <property type="term" value="C:cell outer membrane"/>
    <property type="evidence" value="ECO:0007669"/>
    <property type="project" value="UniProtKB-SubCell"/>
</dbReference>
<reference evidence="15 16" key="1">
    <citation type="journal article" date="2020" name="Microb. Ecol.">
        <title>Ecogenomics of the Marine Benthic Filamentous Cyanobacterium Adonisia.</title>
        <authorList>
            <person name="Walter J.M."/>
            <person name="Coutinho F.H."/>
            <person name="Leomil L."/>
            <person name="Hargreaves P.I."/>
            <person name="Campeao M.E."/>
            <person name="Vieira V.V."/>
            <person name="Silva B.S."/>
            <person name="Fistarol G.O."/>
            <person name="Salomon P.S."/>
            <person name="Sawabe T."/>
            <person name="Mino S."/>
            <person name="Hosokawa M."/>
            <person name="Miyashita H."/>
            <person name="Maruyama F."/>
            <person name="van Verk M.C."/>
            <person name="Dutilh B.E."/>
            <person name="Thompson C.C."/>
            <person name="Thompson F.L."/>
        </authorList>
    </citation>
    <scope>NUCLEOTIDE SEQUENCE [LARGE SCALE GENOMIC DNA]</scope>
    <source>
        <strain evidence="15 16">CCMR0081</strain>
    </source>
</reference>
<evidence type="ECO:0000259" key="13">
    <source>
        <dbReference type="Pfam" id="PF00593"/>
    </source>
</evidence>
<keyword evidence="6 11" id="KW-0798">TonB box</keyword>
<gene>
    <name evidence="15" type="ORF">DXZ20_22775</name>
</gene>
<evidence type="ECO:0000256" key="11">
    <source>
        <dbReference type="RuleBase" id="RU003357"/>
    </source>
</evidence>
<dbReference type="InterPro" id="IPR000531">
    <property type="entry name" value="Beta-barrel_TonB"/>
</dbReference>
<evidence type="ECO:0000256" key="12">
    <source>
        <dbReference type="SAM" id="SignalP"/>
    </source>
</evidence>
<dbReference type="InterPro" id="IPR036942">
    <property type="entry name" value="Beta-barrel_TonB_sf"/>
</dbReference>
<keyword evidence="7 10" id="KW-0472">Membrane</keyword>
<keyword evidence="2 10" id="KW-0813">Transport</keyword>
<dbReference type="Pfam" id="PF00593">
    <property type="entry name" value="TonB_dep_Rec_b-barrel"/>
    <property type="match status" value="1"/>
</dbReference>
<evidence type="ECO:0000256" key="7">
    <source>
        <dbReference type="ARBA" id="ARBA00023136"/>
    </source>
</evidence>
<sequence>MNPMRLLRFFLFNIPFFAILIALNSTAQASNRCDYLATSENAGSFCRQAVKPSFAITSEATFMAQGESSEESEESEELIDNDDDGLLRITVTGTRTPRTIQTAPATVTVIDADNVNRLLIRDISDLIRYEPGVSVGNNLQFGLQDFNIRGIDGNRILIQVDDIRLPSAFQFGDAVTVGQGFNLGRDYFDTEILRTAEILRGPASTLYGSDALGGTVSYFTLDPTELIEAVGRDSAATASTNFDSRNTGFTSTFVQINRFDNIDTLLAYSRRDGSEAENLGDDQDSQRNSLLGKLVYNLDERSAVDFTVELFDNDVDTTTSDENLPLITGTTTRFEEEVDTTRTRLSLAYNYDNTESRSFLDFARARLYFQDSRTQEENERELLGFDFRTFQRFPALRLSENRFVDQVFGGDVQLRSDFDWGKTDHRLTYGVDISNTFNARPRERVQTNLITGDTTQNAIPDDFPTRDYPNSDTFRVGVYLQDEIEFGDGAFSVIPGLRYDYYDLNISIDEDFERNGATATDFSDSSFSPTLALVYQPTDTLSFYGRYARGFRAPQYDEINSGFTNQIFGYRTEPNPDLEAETSNSFEVGMRGNFSKFNVSLAGFYNRYNDFIDNQLVDTEFSGGRPLLVFQNVNIDDVETYGVEAKAEYQFTPGQGGFSLLGALSWTEGNNLTSDEPLSTVDPIEAVLGLRYSSSDQRWGAELVSTFVGEARGEGFEPEADQDPFVPDAYSVFDLIGYYQINPNLTFNLGLFNLFDTDYERYSDVRFLDSNDSLFNLRRARFEQPGLNLQAGVTWQF</sequence>
<feature type="domain" description="TonB-dependent receptor-like beta-barrel" evidence="13">
    <location>
        <begin position="312"/>
        <end position="754"/>
    </location>
</feature>
<feature type="chain" id="PRO_5027013863" evidence="12">
    <location>
        <begin position="30"/>
        <end position="797"/>
    </location>
</feature>
<organism evidence="15 16">
    <name type="scientific">Adonisia turfae CCMR0081</name>
    <dbReference type="NCBI Taxonomy" id="2292702"/>
    <lineage>
        <taxon>Bacteria</taxon>
        <taxon>Bacillati</taxon>
        <taxon>Cyanobacteriota</taxon>
        <taxon>Adonisia</taxon>
        <taxon>Adonisia turfae</taxon>
    </lineage>
</organism>
<evidence type="ECO:0000256" key="2">
    <source>
        <dbReference type="ARBA" id="ARBA00022448"/>
    </source>
</evidence>
<evidence type="ECO:0000256" key="1">
    <source>
        <dbReference type="ARBA" id="ARBA00004571"/>
    </source>
</evidence>
<name>A0A6M0RQ94_9CYAN</name>
<dbReference type="GO" id="GO:0015232">
    <property type="term" value="F:heme transmembrane transporter activity"/>
    <property type="evidence" value="ECO:0007669"/>
    <property type="project" value="InterPro"/>
</dbReference>
<proteinExistence type="inferred from homology"/>
<dbReference type="Proteomes" id="UP000481033">
    <property type="component" value="Unassembled WGS sequence"/>
</dbReference>
<comment type="subcellular location">
    <subcellularLocation>
        <location evidence="1 10">Cell outer membrane</location>
        <topology evidence="1 10">Multi-pass membrane protein</topology>
    </subcellularLocation>
</comment>
<comment type="similarity">
    <text evidence="10 11">Belongs to the TonB-dependent receptor family.</text>
</comment>
<dbReference type="InterPro" id="IPR010949">
    <property type="entry name" value="TonB_Hb/transfer/lactofer_rcpt"/>
</dbReference>
<evidence type="ECO:0000256" key="9">
    <source>
        <dbReference type="ARBA" id="ARBA00023237"/>
    </source>
</evidence>
<dbReference type="NCBIfam" id="TIGR01786">
    <property type="entry name" value="TonB-hemlactrns"/>
    <property type="match status" value="1"/>
</dbReference>
<dbReference type="PANTHER" id="PTHR30069:SF29">
    <property type="entry name" value="HEMOGLOBIN AND HEMOGLOBIN-HAPTOGLOBIN-BINDING PROTEIN 1-RELATED"/>
    <property type="match status" value="1"/>
</dbReference>
<dbReference type="AlphaFoldDB" id="A0A6M0RQ94"/>
<dbReference type="Gene3D" id="2.40.170.20">
    <property type="entry name" value="TonB-dependent receptor, beta-barrel domain"/>
    <property type="match status" value="1"/>
</dbReference>
<protein>
    <submittedName>
        <fullName evidence="15">TonB-dependent hemoglobin/transferrin/lactoferrin family receptor</fullName>
    </submittedName>
</protein>
<dbReference type="PANTHER" id="PTHR30069">
    <property type="entry name" value="TONB-DEPENDENT OUTER MEMBRANE RECEPTOR"/>
    <property type="match status" value="1"/>
</dbReference>
<evidence type="ECO:0000256" key="5">
    <source>
        <dbReference type="ARBA" id="ARBA00022729"/>
    </source>
</evidence>
<evidence type="ECO:0000256" key="10">
    <source>
        <dbReference type="PROSITE-ProRule" id="PRU01360"/>
    </source>
</evidence>
<keyword evidence="9 10" id="KW-0998">Cell outer membrane</keyword>
<dbReference type="GO" id="GO:0044718">
    <property type="term" value="P:siderophore transmembrane transport"/>
    <property type="evidence" value="ECO:0007669"/>
    <property type="project" value="TreeGrafter"/>
</dbReference>
<evidence type="ECO:0000313" key="16">
    <source>
        <dbReference type="Proteomes" id="UP000481033"/>
    </source>
</evidence>
<dbReference type="InterPro" id="IPR012910">
    <property type="entry name" value="Plug_dom"/>
</dbReference>
<dbReference type="InterPro" id="IPR039426">
    <property type="entry name" value="TonB-dep_rcpt-like"/>
</dbReference>
<dbReference type="Gene3D" id="2.170.130.10">
    <property type="entry name" value="TonB-dependent receptor, plug domain"/>
    <property type="match status" value="1"/>
</dbReference>
<feature type="signal peptide" evidence="12">
    <location>
        <begin position="1"/>
        <end position="29"/>
    </location>
</feature>
<keyword evidence="4 10" id="KW-0812">Transmembrane</keyword>
<keyword evidence="3 10" id="KW-1134">Transmembrane beta strand</keyword>
<dbReference type="GO" id="GO:0015344">
    <property type="term" value="F:siderophore uptake transmembrane transporter activity"/>
    <property type="evidence" value="ECO:0007669"/>
    <property type="project" value="TreeGrafter"/>
</dbReference>
<dbReference type="Pfam" id="PF07715">
    <property type="entry name" value="Plug"/>
    <property type="match status" value="1"/>
</dbReference>
<dbReference type="EMBL" id="QXHD01000004">
    <property type="protein sequence ID" value="NEZ58417.1"/>
    <property type="molecule type" value="Genomic_DNA"/>
</dbReference>
<evidence type="ECO:0000313" key="15">
    <source>
        <dbReference type="EMBL" id="NEZ58417.1"/>
    </source>
</evidence>
<dbReference type="NCBIfam" id="TIGR01785">
    <property type="entry name" value="TonB-hemin"/>
    <property type="match status" value="1"/>
</dbReference>
<keyword evidence="8 15" id="KW-0675">Receptor</keyword>
<dbReference type="InterPro" id="IPR037066">
    <property type="entry name" value="Plug_dom_sf"/>
</dbReference>
<dbReference type="InterPro" id="IPR011276">
    <property type="entry name" value="TonB_haem/Hb_rcpt"/>
</dbReference>
<keyword evidence="16" id="KW-1185">Reference proteome</keyword>
<comment type="caution">
    <text evidence="15">The sequence shown here is derived from an EMBL/GenBank/DDBJ whole genome shotgun (WGS) entry which is preliminary data.</text>
</comment>
<evidence type="ECO:0000256" key="6">
    <source>
        <dbReference type="ARBA" id="ARBA00023077"/>
    </source>
</evidence>